<dbReference type="EMBL" id="AP028911">
    <property type="protein sequence ID" value="BES91878.1"/>
    <property type="molecule type" value="Genomic_DNA"/>
</dbReference>
<feature type="compositionally biased region" description="Basic and acidic residues" evidence="1">
    <location>
        <begin position="215"/>
        <end position="233"/>
    </location>
</feature>
<evidence type="ECO:0000313" key="4">
    <source>
        <dbReference type="Proteomes" id="UP001307889"/>
    </source>
</evidence>
<reference evidence="3 4" key="1">
    <citation type="submission" date="2023-09" db="EMBL/GenBank/DDBJ databases">
        <title>Nesidiocoris tenuis whole genome shotgun sequence.</title>
        <authorList>
            <person name="Shibata T."/>
            <person name="Shimoda M."/>
            <person name="Kobayashi T."/>
            <person name="Uehara T."/>
        </authorList>
    </citation>
    <scope>NUCLEOTIDE SEQUENCE [LARGE SCALE GENOMIC DNA]</scope>
    <source>
        <strain evidence="3 4">Japan</strain>
    </source>
</reference>
<dbReference type="Gene3D" id="2.60.260.20">
    <property type="entry name" value="Urease metallochaperone UreE, N-terminal domain"/>
    <property type="match status" value="1"/>
</dbReference>
<evidence type="ECO:0000259" key="2">
    <source>
        <dbReference type="Pfam" id="PF01556"/>
    </source>
</evidence>
<keyword evidence="4" id="KW-1185">Reference proteome</keyword>
<dbReference type="Pfam" id="PF01556">
    <property type="entry name" value="DnaJ_C"/>
    <property type="match status" value="1"/>
</dbReference>
<name>A0ABN7AII7_9HEMI</name>
<dbReference type="InterPro" id="IPR002939">
    <property type="entry name" value="DnaJ_C"/>
</dbReference>
<feature type="domain" description="Chaperone DnaJ C-terminal" evidence="2">
    <location>
        <begin position="13"/>
        <end position="189"/>
    </location>
</feature>
<gene>
    <name evidence="3" type="ORF">NTJ_04686</name>
</gene>
<proteinExistence type="predicted"/>
<feature type="compositionally biased region" description="Polar residues" evidence="1">
    <location>
        <begin position="282"/>
        <end position="300"/>
    </location>
</feature>
<feature type="region of interest" description="Disordered" evidence="1">
    <location>
        <begin position="214"/>
        <end position="303"/>
    </location>
</feature>
<evidence type="ECO:0000313" key="3">
    <source>
        <dbReference type="EMBL" id="BES91878.1"/>
    </source>
</evidence>
<dbReference type="InterPro" id="IPR008971">
    <property type="entry name" value="HSP40/DnaJ_pept-bd"/>
</dbReference>
<evidence type="ECO:0000256" key="1">
    <source>
        <dbReference type="SAM" id="MobiDB-lite"/>
    </source>
</evidence>
<protein>
    <recommendedName>
        <fullName evidence="2">Chaperone DnaJ C-terminal domain-containing protein</fullName>
    </recommendedName>
</protein>
<accession>A0ABN7AII7</accession>
<dbReference type="Proteomes" id="UP001307889">
    <property type="component" value="Chromosome 3"/>
</dbReference>
<dbReference type="SUPFAM" id="SSF49493">
    <property type="entry name" value="HSP40/DnaJ peptide-binding domain"/>
    <property type="match status" value="1"/>
</dbReference>
<sequence length="481" mass="54692">MSESPCDERLHVYYDVPLSLEDVAFGTTKTIKPYITLTCIQCRANNWIEPRKKPCLTCHGSKIYLMINTLKIHVEIGTKQGDRCTIARQGSLAPRNVRGNVIVCFLDQPHDYILRANSDVIVAFKIDRIERSAGVTRLLKANIPDIANIVIKTQNGIPVEDNSMWFVPELGLTDPNNESKGRLIVLFLVRSEKSKLPIKLTNLLIKGKPVASVYREPKPCRDPNDFISKDSDQRSSPQSTERSPSKETENSPPSPKKKKFAETQPLTNGSSNRIEKKCPNAKSPNLSTNLDEAPQKNPSNPLEGLEEFTGADNVLDRTKRHFNPSSIPDLCYLPFEDRIVCTGALPMRYKWKIPRELSIDYIEYLWSLRDSADWQDRVLKYDSVFEDENERIQSLYEEDLRCNRLSINRHPEEFLVFDVKDDSGPDDLPEAACCISTGFAEINPGIQTYTLTKMNSSQRQDVITSFLNYYNVPDLLSSKDR</sequence>
<organism evidence="3 4">
    <name type="scientific">Nesidiocoris tenuis</name>
    <dbReference type="NCBI Taxonomy" id="355587"/>
    <lineage>
        <taxon>Eukaryota</taxon>
        <taxon>Metazoa</taxon>
        <taxon>Ecdysozoa</taxon>
        <taxon>Arthropoda</taxon>
        <taxon>Hexapoda</taxon>
        <taxon>Insecta</taxon>
        <taxon>Pterygota</taxon>
        <taxon>Neoptera</taxon>
        <taxon>Paraneoptera</taxon>
        <taxon>Hemiptera</taxon>
        <taxon>Heteroptera</taxon>
        <taxon>Panheteroptera</taxon>
        <taxon>Cimicomorpha</taxon>
        <taxon>Miridae</taxon>
        <taxon>Dicyphina</taxon>
        <taxon>Nesidiocoris</taxon>
    </lineage>
</organism>